<keyword evidence="10" id="KW-0443">Lipid metabolism</keyword>
<gene>
    <name evidence="13" type="ORF">HXX76_009681</name>
</gene>
<keyword evidence="14" id="KW-1185">Reference proteome</keyword>
<keyword evidence="9" id="KW-0408">Iron</keyword>
<dbReference type="InterPro" id="IPR012348">
    <property type="entry name" value="RNR-like"/>
</dbReference>
<feature type="compositionally biased region" description="Low complexity" evidence="12">
    <location>
        <begin position="86"/>
        <end position="102"/>
    </location>
</feature>
<feature type="region of interest" description="Disordered" evidence="12">
    <location>
        <begin position="1"/>
        <end position="102"/>
    </location>
</feature>
<dbReference type="PANTHER" id="PTHR31155:SF9">
    <property type="entry name" value="STEAROYL-[ACYL-CARRIER-PROTEIN] 9-DESATURASE 7, CHLOROPLASTIC"/>
    <property type="match status" value="1"/>
</dbReference>
<evidence type="ECO:0000256" key="1">
    <source>
        <dbReference type="ARBA" id="ARBA00001954"/>
    </source>
</evidence>
<dbReference type="Gene3D" id="1.10.620.20">
    <property type="entry name" value="Ribonucleotide Reductase, subunit A"/>
    <property type="match status" value="1"/>
</dbReference>
<evidence type="ECO:0000256" key="11">
    <source>
        <dbReference type="ARBA" id="ARBA00023160"/>
    </source>
</evidence>
<comment type="caution">
    <text evidence="13">The sequence shown here is derived from an EMBL/GenBank/DDBJ whole genome shotgun (WGS) entry which is preliminary data.</text>
</comment>
<dbReference type="GO" id="GO:0046872">
    <property type="term" value="F:metal ion binding"/>
    <property type="evidence" value="ECO:0007669"/>
    <property type="project" value="UniProtKB-KW"/>
</dbReference>
<dbReference type="GO" id="GO:0006633">
    <property type="term" value="P:fatty acid biosynthetic process"/>
    <property type="evidence" value="ECO:0007669"/>
    <property type="project" value="UniProtKB-KW"/>
</dbReference>
<comment type="similarity">
    <text evidence="2">Belongs to the fatty acid desaturase type 2 family.</text>
</comment>
<dbReference type="GO" id="GO:0045300">
    <property type="term" value="F:stearoyl-[ACP] desaturase activity"/>
    <property type="evidence" value="ECO:0007669"/>
    <property type="project" value="InterPro"/>
</dbReference>
<evidence type="ECO:0000256" key="2">
    <source>
        <dbReference type="ARBA" id="ARBA00008749"/>
    </source>
</evidence>
<evidence type="ECO:0000256" key="6">
    <source>
        <dbReference type="ARBA" id="ARBA00022832"/>
    </source>
</evidence>
<dbReference type="AlphaFoldDB" id="A0A835T3Y0"/>
<dbReference type="Pfam" id="PF03405">
    <property type="entry name" value="FA_desaturase_2"/>
    <property type="match status" value="1"/>
</dbReference>
<evidence type="ECO:0000256" key="12">
    <source>
        <dbReference type="SAM" id="MobiDB-lite"/>
    </source>
</evidence>
<keyword evidence="8" id="KW-0560">Oxidoreductase</keyword>
<dbReference type="SUPFAM" id="SSF47240">
    <property type="entry name" value="Ferritin-like"/>
    <property type="match status" value="1"/>
</dbReference>
<proteinExistence type="inferred from homology"/>
<protein>
    <submittedName>
        <fullName evidence="13">Uncharacterized protein</fullName>
    </submittedName>
</protein>
<keyword evidence="11" id="KW-0275">Fatty acid biosynthesis</keyword>
<dbReference type="CDD" id="cd01050">
    <property type="entry name" value="Acyl_ACP_Desat"/>
    <property type="match status" value="1"/>
</dbReference>
<comment type="cofactor">
    <cofactor evidence="1">
        <name>Fe(2+)</name>
        <dbReference type="ChEBI" id="CHEBI:29033"/>
    </cofactor>
</comment>
<evidence type="ECO:0000256" key="4">
    <source>
        <dbReference type="ARBA" id="ARBA00022516"/>
    </source>
</evidence>
<accession>A0A835T3Y0</accession>
<evidence type="ECO:0000256" key="3">
    <source>
        <dbReference type="ARBA" id="ARBA00011738"/>
    </source>
</evidence>
<dbReference type="OrthoDB" id="1924153at2759"/>
<name>A0A835T3Y0_CHLIN</name>
<reference evidence="13" key="1">
    <citation type="journal article" date="2020" name="bioRxiv">
        <title>Comparative genomics of Chlamydomonas.</title>
        <authorList>
            <person name="Craig R.J."/>
            <person name="Hasan A.R."/>
            <person name="Ness R.W."/>
            <person name="Keightley P.D."/>
        </authorList>
    </citation>
    <scope>NUCLEOTIDE SEQUENCE</scope>
    <source>
        <strain evidence="13">SAG 7.73</strain>
    </source>
</reference>
<feature type="compositionally biased region" description="Low complexity" evidence="12">
    <location>
        <begin position="41"/>
        <end position="66"/>
    </location>
</feature>
<dbReference type="PANTHER" id="PTHR31155">
    <property type="entry name" value="ACYL- ACYL-CARRIER-PROTEIN DESATURASE-RELATED"/>
    <property type="match status" value="1"/>
</dbReference>
<organism evidence="13 14">
    <name type="scientific">Chlamydomonas incerta</name>
    <dbReference type="NCBI Taxonomy" id="51695"/>
    <lineage>
        <taxon>Eukaryota</taxon>
        <taxon>Viridiplantae</taxon>
        <taxon>Chlorophyta</taxon>
        <taxon>core chlorophytes</taxon>
        <taxon>Chlorophyceae</taxon>
        <taxon>CS clade</taxon>
        <taxon>Chlamydomonadales</taxon>
        <taxon>Chlamydomonadaceae</taxon>
        <taxon>Chlamydomonas</taxon>
    </lineage>
</organism>
<evidence type="ECO:0000256" key="5">
    <source>
        <dbReference type="ARBA" id="ARBA00022723"/>
    </source>
</evidence>
<dbReference type="EMBL" id="JAEHOC010000025">
    <property type="protein sequence ID" value="KAG2431151.1"/>
    <property type="molecule type" value="Genomic_DNA"/>
</dbReference>
<keyword evidence="7" id="KW-0809">Transit peptide</keyword>
<dbReference type="InterPro" id="IPR009078">
    <property type="entry name" value="Ferritin-like_SF"/>
</dbReference>
<keyword evidence="6" id="KW-0276">Fatty acid metabolism</keyword>
<evidence type="ECO:0000313" key="14">
    <source>
        <dbReference type="Proteomes" id="UP000650467"/>
    </source>
</evidence>
<keyword evidence="5" id="KW-0479">Metal-binding</keyword>
<evidence type="ECO:0000256" key="10">
    <source>
        <dbReference type="ARBA" id="ARBA00023098"/>
    </source>
</evidence>
<evidence type="ECO:0000256" key="7">
    <source>
        <dbReference type="ARBA" id="ARBA00022946"/>
    </source>
</evidence>
<comment type="subunit">
    <text evidence="3">Homodimer.</text>
</comment>
<dbReference type="Proteomes" id="UP000650467">
    <property type="component" value="Unassembled WGS sequence"/>
</dbReference>
<keyword evidence="4" id="KW-0444">Lipid biosynthesis</keyword>
<sequence>MRQAVKGASAQRRAVGPAGPCPSVLAPHATIATYAHAGRTPEPSSSPSSSGASPSSSSAPLSPIAARILSGASAGPAPRTSSLILPPSARGPTGTAAAAAAAAPTATSTSAASPLASPASHLGASHSVNGSAPAVNANGTAASGDFRHGLDGPIWWLDRQRVHSLSDHGRDVMRSMSGWAASELPKYMKGTGKHWQPSDLLPDSASPEFFDQVQALRTAANNLPNEYLVVLVGDMITEEALPSYMNMLNTLDEVRDETGAAPTPWASWTREWTAEENRHGDLLNKYLYLTGRVDMRAIEGTIQRLIGSGLDPKLENNPYLCFVYTSFQERATRISHGNTARLAQYHGDAALGKLCGLVAGDEARHEQAYSAIVTEIMRRDPDGAVLAFADMMRKGIVMPAHFVDDGWHAGANADPANGKPANLFGDYAAVADSIGVYTTHDYANIVEVLVKRWDIEHVAVRSGEAAEAQAFLMKHSERIRRLADLTTERRLRDRKRGKNKSAAFSWIFKREVSLM</sequence>
<dbReference type="InterPro" id="IPR005067">
    <property type="entry name" value="Fatty_acid_desaturase-2"/>
</dbReference>
<evidence type="ECO:0000256" key="9">
    <source>
        <dbReference type="ARBA" id="ARBA00023004"/>
    </source>
</evidence>
<evidence type="ECO:0000256" key="8">
    <source>
        <dbReference type="ARBA" id="ARBA00023002"/>
    </source>
</evidence>
<evidence type="ECO:0000313" key="13">
    <source>
        <dbReference type="EMBL" id="KAG2431151.1"/>
    </source>
</evidence>